<evidence type="ECO:0008006" key="3">
    <source>
        <dbReference type="Google" id="ProtNLM"/>
    </source>
</evidence>
<proteinExistence type="predicted"/>
<sequence>MKRTKKATKKRSITRASAKDKGRRLQQMICQKASELTGLPWGKDEPIESRPMGQSGVDVRLDTEARKLFPFSVEAKWQESWDVPGWIRQAQTNEMKDTDWLLVVKRSHSSPVCIMDMETFFELLSRSQEVKS</sequence>
<feature type="compositionally biased region" description="Basic residues" evidence="1">
    <location>
        <begin position="1"/>
        <end position="13"/>
    </location>
</feature>
<gene>
    <name evidence="2" type="ORF">LCGC14_1793050</name>
</gene>
<accession>A0A0F9GRX8</accession>
<name>A0A0F9GRX8_9ZZZZ</name>
<evidence type="ECO:0000313" key="2">
    <source>
        <dbReference type="EMBL" id="KKM01574.1"/>
    </source>
</evidence>
<reference evidence="2" key="1">
    <citation type="journal article" date="2015" name="Nature">
        <title>Complex archaea that bridge the gap between prokaryotes and eukaryotes.</title>
        <authorList>
            <person name="Spang A."/>
            <person name="Saw J.H."/>
            <person name="Jorgensen S.L."/>
            <person name="Zaremba-Niedzwiedzka K."/>
            <person name="Martijn J."/>
            <person name="Lind A.E."/>
            <person name="van Eijk R."/>
            <person name="Schleper C."/>
            <person name="Guy L."/>
            <person name="Ettema T.J."/>
        </authorList>
    </citation>
    <scope>NUCLEOTIDE SEQUENCE</scope>
</reference>
<evidence type="ECO:0000256" key="1">
    <source>
        <dbReference type="SAM" id="MobiDB-lite"/>
    </source>
</evidence>
<organism evidence="2">
    <name type="scientific">marine sediment metagenome</name>
    <dbReference type="NCBI Taxonomy" id="412755"/>
    <lineage>
        <taxon>unclassified sequences</taxon>
        <taxon>metagenomes</taxon>
        <taxon>ecological metagenomes</taxon>
    </lineage>
</organism>
<dbReference type="EMBL" id="LAZR01017160">
    <property type="protein sequence ID" value="KKM01574.1"/>
    <property type="molecule type" value="Genomic_DNA"/>
</dbReference>
<comment type="caution">
    <text evidence="2">The sequence shown here is derived from an EMBL/GenBank/DDBJ whole genome shotgun (WGS) entry which is preliminary data.</text>
</comment>
<protein>
    <recommendedName>
        <fullName evidence="3">Holliday junction resolvase</fullName>
    </recommendedName>
</protein>
<feature type="region of interest" description="Disordered" evidence="1">
    <location>
        <begin position="1"/>
        <end position="24"/>
    </location>
</feature>
<dbReference type="AlphaFoldDB" id="A0A0F9GRX8"/>